<feature type="transmembrane region" description="Helical" evidence="2">
    <location>
        <begin position="192"/>
        <end position="212"/>
    </location>
</feature>
<feature type="region of interest" description="Disordered" evidence="1">
    <location>
        <begin position="448"/>
        <end position="474"/>
    </location>
</feature>
<evidence type="ECO:0000313" key="4">
    <source>
        <dbReference type="Proteomes" id="UP000567179"/>
    </source>
</evidence>
<dbReference type="OrthoDB" id="3197626at2759"/>
<evidence type="ECO:0008006" key="5">
    <source>
        <dbReference type="Google" id="ProtNLM"/>
    </source>
</evidence>
<comment type="caution">
    <text evidence="3">The sequence shown here is derived from an EMBL/GenBank/DDBJ whole genome shotgun (WGS) entry which is preliminary data.</text>
</comment>
<keyword evidence="2" id="KW-0812">Transmembrane</keyword>
<dbReference type="Proteomes" id="UP000567179">
    <property type="component" value="Unassembled WGS sequence"/>
</dbReference>
<sequence length="474" mass="52845">MYSVGSRTAINGKRRQPSRRWSLDPLVSSLNTRIARPATFVDIPTLVSTSLLRPFSRAFSLCLPAFSFAPAFNTMPDWSSPAEVAKDAGVFVKLMHSLLGLYIYEWFLSLDFEWDFISLKKRFRWPMIFYFANRYLLLFALIAITISFDVTTEVDCQSLYTFNQLAGDAALGLASINLSIRTMAIWNQNRYIVGGLILVILGHWSLILQGVQLTVQWVPGQGCTIVKTNNKILAAIFIYSMCFDLIVLLLSMYKLVGIYRLDKKIQFWGGSRLTHMIFEDGLIFFVIAFLANLTATVFMLINLNSIMSVIFNVPAAVASTIVACRAVRRLTNYSTSGPEIYATTGSSHNRPTAGASVVPGTRGVATAKFRTKSGVHVQVRILHSSYSFSPPLSGSCAGLVAVIFIFERLICVDLLYLPSLSPPQHLCFDVHAAQTQMETFTHAEDSQNDLFHKAKAESETDGEDNNLSEAKERF</sequence>
<feature type="transmembrane region" description="Helical" evidence="2">
    <location>
        <begin position="160"/>
        <end position="180"/>
    </location>
</feature>
<feature type="transmembrane region" description="Helical" evidence="2">
    <location>
        <begin position="128"/>
        <end position="148"/>
    </location>
</feature>
<protein>
    <recommendedName>
        <fullName evidence="5">Transmembrane protein</fullName>
    </recommendedName>
</protein>
<organism evidence="3 4">
    <name type="scientific">Psilocybe cf. subviscida</name>
    <dbReference type="NCBI Taxonomy" id="2480587"/>
    <lineage>
        <taxon>Eukaryota</taxon>
        <taxon>Fungi</taxon>
        <taxon>Dikarya</taxon>
        <taxon>Basidiomycota</taxon>
        <taxon>Agaricomycotina</taxon>
        <taxon>Agaricomycetes</taxon>
        <taxon>Agaricomycetidae</taxon>
        <taxon>Agaricales</taxon>
        <taxon>Agaricineae</taxon>
        <taxon>Strophariaceae</taxon>
        <taxon>Psilocybe</taxon>
    </lineage>
</organism>
<dbReference type="EMBL" id="JAACJJ010000057">
    <property type="protein sequence ID" value="KAF5310548.1"/>
    <property type="molecule type" value="Genomic_DNA"/>
</dbReference>
<accession>A0A8H5ATG5</accession>
<proteinExistence type="predicted"/>
<feature type="transmembrane region" description="Helical" evidence="2">
    <location>
        <begin position="232"/>
        <end position="256"/>
    </location>
</feature>
<feature type="transmembrane region" description="Helical" evidence="2">
    <location>
        <begin position="277"/>
        <end position="300"/>
    </location>
</feature>
<evidence type="ECO:0000256" key="1">
    <source>
        <dbReference type="SAM" id="MobiDB-lite"/>
    </source>
</evidence>
<keyword evidence="2" id="KW-1133">Transmembrane helix</keyword>
<keyword evidence="4" id="KW-1185">Reference proteome</keyword>
<evidence type="ECO:0000256" key="2">
    <source>
        <dbReference type="SAM" id="Phobius"/>
    </source>
</evidence>
<feature type="compositionally biased region" description="Basic and acidic residues" evidence="1">
    <location>
        <begin position="448"/>
        <end position="458"/>
    </location>
</feature>
<reference evidence="3 4" key="1">
    <citation type="journal article" date="2020" name="ISME J.">
        <title>Uncovering the hidden diversity of litter-decomposition mechanisms in mushroom-forming fungi.</title>
        <authorList>
            <person name="Floudas D."/>
            <person name="Bentzer J."/>
            <person name="Ahren D."/>
            <person name="Johansson T."/>
            <person name="Persson P."/>
            <person name="Tunlid A."/>
        </authorList>
    </citation>
    <scope>NUCLEOTIDE SEQUENCE [LARGE SCALE GENOMIC DNA]</scope>
    <source>
        <strain evidence="3 4">CBS 101986</strain>
    </source>
</reference>
<evidence type="ECO:0000313" key="3">
    <source>
        <dbReference type="EMBL" id="KAF5310548.1"/>
    </source>
</evidence>
<feature type="transmembrane region" description="Helical" evidence="2">
    <location>
        <begin position="306"/>
        <end position="327"/>
    </location>
</feature>
<gene>
    <name evidence="3" type="ORF">D9619_008200</name>
</gene>
<keyword evidence="2" id="KW-0472">Membrane</keyword>
<name>A0A8H5ATG5_9AGAR</name>
<dbReference type="AlphaFoldDB" id="A0A8H5ATG5"/>